<evidence type="ECO:0000256" key="11">
    <source>
        <dbReference type="ARBA" id="ARBA00023141"/>
    </source>
</evidence>
<dbReference type="PANTHER" id="PTHR11236:SF48">
    <property type="entry name" value="ISOCHORISMATE SYNTHASE MENF"/>
    <property type="match status" value="1"/>
</dbReference>
<comment type="cofactor">
    <cofactor evidence="1 15">
        <name>Mg(2+)</name>
        <dbReference type="ChEBI" id="CHEBI:18420"/>
    </cofactor>
</comment>
<feature type="domain" description="Anthranilate synthase component I N-terminal" evidence="17">
    <location>
        <begin position="26"/>
        <end position="180"/>
    </location>
</feature>
<evidence type="ECO:0000256" key="12">
    <source>
        <dbReference type="ARBA" id="ARBA00023239"/>
    </source>
</evidence>
<dbReference type="UniPathway" id="UPA00035">
    <property type="reaction ID" value="UER00040"/>
</dbReference>
<dbReference type="HOGENOM" id="CLU_006493_9_3_7"/>
<dbReference type="GO" id="GO:0000162">
    <property type="term" value="P:L-tryptophan biosynthetic process"/>
    <property type="evidence" value="ECO:0007669"/>
    <property type="project" value="UniProtKB-UniPathway"/>
</dbReference>
<keyword evidence="11 15" id="KW-0057">Aromatic amino acid biosynthesis</keyword>
<dbReference type="InterPro" id="IPR019999">
    <property type="entry name" value="Anth_synth_I-like"/>
</dbReference>
<name>D6YZZ6_DESAT</name>
<comment type="function">
    <text evidence="13 15">Part of a heterotetrameric complex that catalyzes the two-step biosynthesis of anthranilate, an intermediate in the biosynthesis of L-tryptophan. In the first step, the glutamine-binding beta subunit (TrpG) of anthranilate synthase (AS) provides the glutamine amidotransferase activity which generates ammonia as a substrate that, along with chorismate, is used in the second step, catalyzed by the large alpha subunit of AS (TrpE) to produce anthranilate. In the absence of TrpG, TrpE can synthesize anthranilate directly from chorismate and high concentrations of ammonia.</text>
</comment>
<dbReference type="PANTHER" id="PTHR11236">
    <property type="entry name" value="AMINOBENZOATE/ANTHRANILATE SYNTHASE"/>
    <property type="match status" value="1"/>
</dbReference>
<dbReference type="Pfam" id="PF04715">
    <property type="entry name" value="Anth_synt_I_N"/>
    <property type="match status" value="1"/>
</dbReference>
<dbReference type="RefSeq" id="WP_013162684.1">
    <property type="nucleotide sequence ID" value="NC_014216.1"/>
</dbReference>
<evidence type="ECO:0000256" key="5">
    <source>
        <dbReference type="ARBA" id="ARBA00012266"/>
    </source>
</evidence>
<feature type="domain" description="Chorismate-utilising enzyme C-terminal" evidence="16">
    <location>
        <begin position="238"/>
        <end position="491"/>
    </location>
</feature>
<evidence type="ECO:0000256" key="14">
    <source>
        <dbReference type="ARBA" id="ARBA00047683"/>
    </source>
</evidence>
<dbReference type="OrthoDB" id="9803598at2"/>
<evidence type="ECO:0000256" key="10">
    <source>
        <dbReference type="ARBA" id="ARBA00022842"/>
    </source>
</evidence>
<comment type="catalytic activity">
    <reaction evidence="14 15">
        <text>chorismate + L-glutamine = anthranilate + pyruvate + L-glutamate + H(+)</text>
        <dbReference type="Rhea" id="RHEA:21732"/>
        <dbReference type="ChEBI" id="CHEBI:15361"/>
        <dbReference type="ChEBI" id="CHEBI:15378"/>
        <dbReference type="ChEBI" id="CHEBI:16567"/>
        <dbReference type="ChEBI" id="CHEBI:29748"/>
        <dbReference type="ChEBI" id="CHEBI:29985"/>
        <dbReference type="ChEBI" id="CHEBI:58359"/>
        <dbReference type="EC" id="4.1.3.27"/>
    </reaction>
</comment>
<comment type="similarity">
    <text evidence="3 15">Belongs to the anthranilate synthase component I family.</text>
</comment>
<keyword evidence="10 15" id="KW-0460">Magnesium</keyword>
<comment type="pathway">
    <text evidence="2 15">Amino-acid biosynthesis; L-tryptophan biosynthesis; L-tryptophan from chorismate: step 1/5.</text>
</comment>
<dbReference type="KEGG" id="dak:DaAHT2_0447"/>
<dbReference type="Proteomes" id="UP000001508">
    <property type="component" value="Chromosome"/>
</dbReference>
<dbReference type="AlphaFoldDB" id="D6YZZ6"/>
<evidence type="ECO:0000256" key="13">
    <source>
        <dbReference type="ARBA" id="ARBA00025634"/>
    </source>
</evidence>
<evidence type="ECO:0000256" key="8">
    <source>
        <dbReference type="ARBA" id="ARBA00022723"/>
    </source>
</evidence>
<keyword evidence="9 15" id="KW-0822">Tryptophan biosynthesis</keyword>
<dbReference type="InterPro" id="IPR005256">
    <property type="entry name" value="Anth_synth_I_PabB"/>
</dbReference>
<dbReference type="STRING" id="589865.DaAHT2_0447"/>
<evidence type="ECO:0000313" key="19">
    <source>
        <dbReference type="Proteomes" id="UP000001508"/>
    </source>
</evidence>
<evidence type="ECO:0000256" key="7">
    <source>
        <dbReference type="ARBA" id="ARBA00022605"/>
    </source>
</evidence>
<dbReference type="InParanoid" id="D6YZZ6"/>
<evidence type="ECO:0000256" key="3">
    <source>
        <dbReference type="ARBA" id="ARBA00009562"/>
    </source>
</evidence>
<comment type="subunit">
    <text evidence="4 15">Heterotetramer consisting of two non-identical subunits: a beta subunit (TrpG) and a large alpha subunit (TrpE).</text>
</comment>
<evidence type="ECO:0000256" key="2">
    <source>
        <dbReference type="ARBA" id="ARBA00004873"/>
    </source>
</evidence>
<keyword evidence="8 15" id="KW-0479">Metal-binding</keyword>
<organism evidence="18 19">
    <name type="scientific">Desulfurivibrio alkaliphilus (strain DSM 19089 / UNIQEM U267 / AHT2)</name>
    <dbReference type="NCBI Taxonomy" id="589865"/>
    <lineage>
        <taxon>Bacteria</taxon>
        <taxon>Pseudomonadati</taxon>
        <taxon>Thermodesulfobacteriota</taxon>
        <taxon>Desulfobulbia</taxon>
        <taxon>Desulfobulbales</taxon>
        <taxon>Desulfobulbaceae</taxon>
        <taxon>Desulfurivibrio</taxon>
    </lineage>
</organism>
<dbReference type="EC" id="4.1.3.27" evidence="5 15"/>
<dbReference type="Pfam" id="PF00425">
    <property type="entry name" value="Chorismate_bind"/>
    <property type="match status" value="1"/>
</dbReference>
<dbReference type="GO" id="GO:0046872">
    <property type="term" value="F:metal ion binding"/>
    <property type="evidence" value="ECO:0007669"/>
    <property type="project" value="UniProtKB-KW"/>
</dbReference>
<dbReference type="InterPro" id="IPR015890">
    <property type="entry name" value="Chorismate_C"/>
</dbReference>
<accession>D6YZZ6</accession>
<protein>
    <recommendedName>
        <fullName evidence="6 15">Anthranilate synthase component 1</fullName>
        <ecNumber evidence="5 15">4.1.3.27</ecNumber>
    </recommendedName>
</protein>
<dbReference type="EMBL" id="CP001940">
    <property type="protein sequence ID" value="ADH85153.1"/>
    <property type="molecule type" value="Genomic_DNA"/>
</dbReference>
<evidence type="ECO:0000259" key="16">
    <source>
        <dbReference type="Pfam" id="PF00425"/>
    </source>
</evidence>
<reference evidence="19" key="1">
    <citation type="submission" date="2010-02" db="EMBL/GenBank/DDBJ databases">
        <title>Complete sequence of Desulfurivibrio alkaliphilus AHT2.</title>
        <authorList>
            <consortium name="US DOE Joint Genome Institute"/>
            <person name="Pitluck S."/>
            <person name="Chertkov O."/>
            <person name="Detter J.C."/>
            <person name="Han C."/>
            <person name="Tapia R."/>
            <person name="Larimer F."/>
            <person name="Land M."/>
            <person name="Hauser L."/>
            <person name="Kyrpides N."/>
            <person name="Mikhailova N."/>
            <person name="Sorokin D.Y."/>
            <person name="Muyzer G."/>
            <person name="Woyke T."/>
        </authorList>
    </citation>
    <scope>NUCLEOTIDE SEQUENCE [LARGE SCALE GENOMIC DNA]</scope>
    <source>
        <strain evidence="19">DSM 19089 / UNIQEM U267 / AHT2</strain>
    </source>
</reference>
<evidence type="ECO:0000256" key="4">
    <source>
        <dbReference type="ARBA" id="ARBA00011575"/>
    </source>
</evidence>
<dbReference type="SUPFAM" id="SSF56322">
    <property type="entry name" value="ADC synthase"/>
    <property type="match status" value="1"/>
</dbReference>
<evidence type="ECO:0000256" key="9">
    <source>
        <dbReference type="ARBA" id="ARBA00022822"/>
    </source>
</evidence>
<proteinExistence type="inferred from homology"/>
<dbReference type="InterPro" id="IPR006805">
    <property type="entry name" value="Anth_synth_I_N"/>
</dbReference>
<evidence type="ECO:0000256" key="6">
    <source>
        <dbReference type="ARBA" id="ARBA00020653"/>
    </source>
</evidence>
<dbReference type="GO" id="GO:0004049">
    <property type="term" value="F:anthranilate synthase activity"/>
    <property type="evidence" value="ECO:0007669"/>
    <property type="project" value="UniProtKB-EC"/>
</dbReference>
<evidence type="ECO:0000256" key="15">
    <source>
        <dbReference type="RuleBase" id="RU364045"/>
    </source>
</evidence>
<gene>
    <name evidence="15" type="primary">trpE</name>
    <name evidence="18" type="ordered locus">DaAHT2_0447</name>
</gene>
<keyword evidence="7 15" id="KW-0028">Amino-acid biosynthesis</keyword>
<evidence type="ECO:0000313" key="18">
    <source>
        <dbReference type="EMBL" id="ADH85153.1"/>
    </source>
</evidence>
<dbReference type="NCBIfam" id="TIGR00564">
    <property type="entry name" value="trpE_most"/>
    <property type="match status" value="1"/>
</dbReference>
<dbReference type="Gene3D" id="3.60.120.10">
    <property type="entry name" value="Anthranilate synthase"/>
    <property type="match status" value="1"/>
</dbReference>
<dbReference type="eggNOG" id="COG0147">
    <property type="taxonomic scope" value="Bacteria"/>
</dbReference>
<dbReference type="InterPro" id="IPR005801">
    <property type="entry name" value="ADC_synthase"/>
</dbReference>
<keyword evidence="19" id="KW-1185">Reference proteome</keyword>
<dbReference type="FunCoup" id="D6YZZ6">
    <property type="interactions" value="313"/>
</dbReference>
<keyword evidence="12 15" id="KW-0456">Lyase</keyword>
<dbReference type="PRINTS" id="PR00095">
    <property type="entry name" value="ANTSNTHASEI"/>
</dbReference>
<evidence type="ECO:0000259" key="17">
    <source>
        <dbReference type="Pfam" id="PF04715"/>
    </source>
</evidence>
<sequence>MNGFEKFTQLAARHNLVPVTRELIIDLDTPLTIFSKVAADQSHAFLFESLEGGEKWGRYSFIGFDPLVIFASRGDQVLIRRLTPEAAAEIDRPPVFSEERRCGDPLQLLEQLLAELNPAVVDGSLPRFNGGAVGFLGYDMVRFMERLPDENPPLADCPDSSFLVPRVVLVYDNLRQRLTVVNWVVTGGDNDLARLYDRARQRLDRLEEALRQPLAPELLTDCQPDAAPPHNFTANMSPDQFKAMVEKAKEYIRAGDVIQVVLSQRFQATTSVAPLRLYRALRHINPSPYLFYLKLGDLVQIGSSPEILVRLEGEQIELRPIAGTRPRGRNAEEDLALEQELLADPKERAEHLMLVDLGRNDVGRVARYGSVEVRDLLVIERYSHVMHIVSGVHGRLAEGRNQFDVVRACFPAGTVSGAPKVRAMEIIEELEPQRRGPYAGAVGYFGFTGNMDFCITIRTFVLRGDELWVQAGAGIVADSDPESEYTETVNKSMGLRRALQLAEMDSGKQGR</sequence>
<evidence type="ECO:0000256" key="1">
    <source>
        <dbReference type="ARBA" id="ARBA00001946"/>
    </source>
</evidence>